<dbReference type="KEGG" id="gai:IMCC3135_17945"/>
<dbReference type="PANTHER" id="PTHR47237">
    <property type="entry name" value="SLL0310 PROTEIN"/>
    <property type="match status" value="1"/>
</dbReference>
<evidence type="ECO:0000313" key="3">
    <source>
        <dbReference type="Proteomes" id="UP000250079"/>
    </source>
</evidence>
<dbReference type="EMBL" id="CP018632">
    <property type="protein sequence ID" value="ASJ73668.1"/>
    <property type="molecule type" value="Genomic_DNA"/>
</dbReference>
<dbReference type="PANTHER" id="PTHR47237:SF1">
    <property type="entry name" value="SLL0310 PROTEIN"/>
    <property type="match status" value="1"/>
</dbReference>
<dbReference type="Proteomes" id="UP000250079">
    <property type="component" value="Chromosome"/>
</dbReference>
<proteinExistence type="predicted"/>
<feature type="domain" description="YitH/HolE acetyltransferase (GNAT)" evidence="1">
    <location>
        <begin position="16"/>
        <end position="117"/>
    </location>
</feature>
<gene>
    <name evidence="2" type="ORF">IMCC3135_17945</name>
</gene>
<dbReference type="AlphaFoldDB" id="A0A2Z2NVB9"/>
<protein>
    <recommendedName>
        <fullName evidence="1">YitH/HolE acetyltransferase (GNAT) domain-containing protein</fullName>
    </recommendedName>
</protein>
<dbReference type="Gene3D" id="3.40.630.90">
    <property type="match status" value="1"/>
</dbReference>
<evidence type="ECO:0000313" key="2">
    <source>
        <dbReference type="EMBL" id="ASJ73668.1"/>
    </source>
</evidence>
<dbReference type="Pfam" id="PF18014">
    <property type="entry name" value="Acetyltransf_18"/>
    <property type="match status" value="1"/>
</dbReference>
<reference evidence="2 3" key="1">
    <citation type="submission" date="2016-12" db="EMBL/GenBank/DDBJ databases">
        <authorList>
            <person name="Song W.-J."/>
            <person name="Kurnit D.M."/>
        </authorList>
    </citation>
    <scope>NUCLEOTIDE SEQUENCE [LARGE SCALE GENOMIC DNA]</scope>
    <source>
        <strain evidence="2 3">IMCC3135</strain>
    </source>
</reference>
<evidence type="ECO:0000259" key="1">
    <source>
        <dbReference type="Pfam" id="PF18014"/>
    </source>
</evidence>
<accession>A0A2Z2NVB9</accession>
<keyword evidence="3" id="KW-1185">Reference proteome</keyword>
<name>A0A2Z2NVB9_9GAMM</name>
<sequence length="134" mass="14727">MASFCPKSNGQLIFHRFNALTSRLSKSKTRFSLVFQVEGAVAAFTAIRQYLEGFKVGPLIGMSPEIAHALLIELVKRFGAENVVLDVPEPNRPAKAQAEGFGLLLVFETARMFKGGRPDYWLDGLFGVTSFESG</sequence>
<dbReference type="InterPro" id="IPR052729">
    <property type="entry name" value="Acyl/Acetyltrans_Enzymes"/>
</dbReference>
<dbReference type="InterPro" id="IPR041496">
    <property type="entry name" value="YitH/HolE_GNAT"/>
</dbReference>
<organism evidence="2 3">
    <name type="scientific">Granulosicoccus antarcticus IMCC3135</name>
    <dbReference type="NCBI Taxonomy" id="1192854"/>
    <lineage>
        <taxon>Bacteria</taxon>
        <taxon>Pseudomonadati</taxon>
        <taxon>Pseudomonadota</taxon>
        <taxon>Gammaproteobacteria</taxon>
        <taxon>Chromatiales</taxon>
        <taxon>Granulosicoccaceae</taxon>
        <taxon>Granulosicoccus</taxon>
    </lineage>
</organism>